<evidence type="ECO:0000256" key="1">
    <source>
        <dbReference type="SAM" id="Coils"/>
    </source>
</evidence>
<dbReference type="EMBL" id="BALG01000056">
    <property type="protein sequence ID" value="GAC41978.1"/>
    <property type="molecule type" value="Genomic_DNA"/>
</dbReference>
<protein>
    <submittedName>
        <fullName evidence="2">Uncharacterized protein</fullName>
    </submittedName>
</protein>
<gene>
    <name evidence="2" type="ORF">PPOP_1335</name>
</gene>
<feature type="coiled-coil region" evidence="1">
    <location>
        <begin position="5"/>
        <end position="32"/>
    </location>
</feature>
<accession>M9M3Y3</accession>
<keyword evidence="1" id="KW-0175">Coiled coil</keyword>
<comment type="caution">
    <text evidence="2">The sequence shown here is derived from an EMBL/GenBank/DDBJ whole genome shotgun (WGS) entry which is preliminary data.</text>
</comment>
<sequence>MEQILQQILNKLDKLEAGQQKLEAEITSIKKDTELIPLIQQAVSEVNNEVAATSETIQRMDESLKAHEVTLDLLSRRSIDQEAALRKII</sequence>
<dbReference type="Proteomes" id="UP000029453">
    <property type="component" value="Unassembled WGS sequence"/>
</dbReference>
<dbReference type="AlphaFoldDB" id="M9M3Y3"/>
<keyword evidence="3" id="KW-1185">Reference proteome</keyword>
<reference evidence="2 3" key="1">
    <citation type="submission" date="2012-10" db="EMBL/GenBank/DDBJ databases">
        <title>Draft Genome Sequence of Paenibacillus popilliae ATCC 14706T.</title>
        <authorList>
            <person name="Iiyama K."/>
            <person name="Mori K."/>
            <person name="Mon H."/>
            <person name="Chieda Y."/>
            <person name="Lee J.M."/>
            <person name="Kusakabe T."/>
            <person name="Tashiro K."/>
            <person name="Asano S."/>
            <person name="Yasunaga-Aoki C."/>
            <person name="Shimizu S."/>
        </authorList>
    </citation>
    <scope>NUCLEOTIDE SEQUENCE [LARGE SCALE GENOMIC DNA]</scope>
    <source>
        <strain evidence="2 3">ATCC 14706</strain>
    </source>
</reference>
<evidence type="ECO:0000313" key="2">
    <source>
        <dbReference type="EMBL" id="GAC41978.1"/>
    </source>
</evidence>
<dbReference type="RefSeq" id="WP_006285362.1">
    <property type="nucleotide sequence ID" value="NZ_BALG01000056.1"/>
</dbReference>
<organism evidence="2 3">
    <name type="scientific">Paenibacillus popilliae ATCC 14706</name>
    <dbReference type="NCBI Taxonomy" id="1212764"/>
    <lineage>
        <taxon>Bacteria</taxon>
        <taxon>Bacillati</taxon>
        <taxon>Bacillota</taxon>
        <taxon>Bacilli</taxon>
        <taxon>Bacillales</taxon>
        <taxon>Paenibacillaceae</taxon>
        <taxon>Paenibacillus</taxon>
    </lineage>
</organism>
<evidence type="ECO:0000313" key="3">
    <source>
        <dbReference type="Proteomes" id="UP000029453"/>
    </source>
</evidence>
<dbReference type="OrthoDB" id="2679415at2"/>
<name>M9M3Y3_PAEPP</name>
<proteinExistence type="predicted"/>